<proteinExistence type="predicted"/>
<dbReference type="RefSeq" id="WP_044425322.1">
    <property type="nucleotide sequence ID" value="NZ_BJYZ01000002.1"/>
</dbReference>
<dbReference type="OrthoDB" id="332209at2"/>
<accession>A0A512DJE6</accession>
<sequence>MASTDALHAILDKAHEGMTPKQLMSLPPSALAGVTDSDAKKLKEAFGIDTIEELATCKYFLWAQALHTLAKTDK</sequence>
<dbReference type="Proteomes" id="UP000321523">
    <property type="component" value="Unassembled WGS sequence"/>
</dbReference>
<dbReference type="AlphaFoldDB" id="A0A512DJE6"/>
<dbReference type="EMBL" id="BJYZ01000002">
    <property type="protein sequence ID" value="GEO36597.1"/>
    <property type="molecule type" value="Genomic_DNA"/>
</dbReference>
<name>A0A512DJE6_9PROT</name>
<evidence type="ECO:0000313" key="1">
    <source>
        <dbReference type="EMBL" id="GEO36597.1"/>
    </source>
</evidence>
<evidence type="ECO:0000313" key="2">
    <source>
        <dbReference type="Proteomes" id="UP000321523"/>
    </source>
</evidence>
<reference evidence="1 2" key="1">
    <citation type="submission" date="2019-07" db="EMBL/GenBank/DDBJ databases">
        <title>Whole genome shotgun sequence of Skermanella aerolata NBRC 106429.</title>
        <authorList>
            <person name="Hosoyama A."/>
            <person name="Uohara A."/>
            <person name="Ohji S."/>
            <person name="Ichikawa N."/>
        </authorList>
    </citation>
    <scope>NUCLEOTIDE SEQUENCE [LARGE SCALE GENOMIC DNA]</scope>
    <source>
        <strain evidence="1 2">NBRC 106429</strain>
    </source>
</reference>
<keyword evidence="2" id="KW-1185">Reference proteome</keyword>
<gene>
    <name evidence="1" type="ORF">SAE02_07450</name>
</gene>
<comment type="caution">
    <text evidence="1">The sequence shown here is derived from an EMBL/GenBank/DDBJ whole genome shotgun (WGS) entry which is preliminary data.</text>
</comment>
<organism evidence="1 2">
    <name type="scientific">Skermanella aerolata</name>
    <dbReference type="NCBI Taxonomy" id="393310"/>
    <lineage>
        <taxon>Bacteria</taxon>
        <taxon>Pseudomonadati</taxon>
        <taxon>Pseudomonadota</taxon>
        <taxon>Alphaproteobacteria</taxon>
        <taxon>Rhodospirillales</taxon>
        <taxon>Azospirillaceae</taxon>
        <taxon>Skermanella</taxon>
    </lineage>
</organism>
<protein>
    <submittedName>
        <fullName evidence="1">Uncharacterized protein</fullName>
    </submittedName>
</protein>